<accession>A0A939BUY5</accession>
<dbReference type="Proteomes" id="UP000663792">
    <property type="component" value="Unassembled WGS sequence"/>
</dbReference>
<protein>
    <submittedName>
        <fullName evidence="2">Nuclear transport factor 2 family protein</fullName>
    </submittedName>
</protein>
<dbReference type="RefSeq" id="WP_205258953.1">
    <property type="nucleotide sequence ID" value="NZ_JAERWK010000003.1"/>
</dbReference>
<proteinExistence type="predicted"/>
<dbReference type="Gene3D" id="3.10.450.50">
    <property type="match status" value="1"/>
</dbReference>
<evidence type="ECO:0000313" key="2">
    <source>
        <dbReference type="EMBL" id="MBM9465998.1"/>
    </source>
</evidence>
<organism evidence="2 3">
    <name type="scientific">Nakamurella leprariae</name>
    <dbReference type="NCBI Taxonomy" id="2803911"/>
    <lineage>
        <taxon>Bacteria</taxon>
        <taxon>Bacillati</taxon>
        <taxon>Actinomycetota</taxon>
        <taxon>Actinomycetes</taxon>
        <taxon>Nakamurellales</taxon>
        <taxon>Nakamurellaceae</taxon>
        <taxon>Nakamurella</taxon>
    </lineage>
</organism>
<keyword evidence="3" id="KW-1185">Reference proteome</keyword>
<dbReference type="SUPFAM" id="SSF54427">
    <property type="entry name" value="NTF2-like"/>
    <property type="match status" value="1"/>
</dbReference>
<reference evidence="2" key="1">
    <citation type="submission" date="2021-01" db="EMBL/GenBank/DDBJ databases">
        <title>YIM 132084 draft genome.</title>
        <authorList>
            <person name="An D."/>
        </authorList>
    </citation>
    <scope>NUCLEOTIDE SEQUENCE</scope>
    <source>
        <strain evidence="2">YIM 132084</strain>
    </source>
</reference>
<name>A0A939BUY5_9ACTN</name>
<dbReference type="InterPro" id="IPR032710">
    <property type="entry name" value="NTF2-like_dom_sf"/>
</dbReference>
<comment type="caution">
    <text evidence="2">The sequence shown here is derived from an EMBL/GenBank/DDBJ whole genome shotgun (WGS) entry which is preliminary data.</text>
</comment>
<gene>
    <name evidence="2" type="ORF">JL106_01730</name>
</gene>
<evidence type="ECO:0000259" key="1">
    <source>
        <dbReference type="Pfam" id="PF12680"/>
    </source>
</evidence>
<dbReference type="EMBL" id="JAERWK010000003">
    <property type="protein sequence ID" value="MBM9465998.1"/>
    <property type="molecule type" value="Genomic_DNA"/>
</dbReference>
<dbReference type="Pfam" id="PF12680">
    <property type="entry name" value="SnoaL_2"/>
    <property type="match status" value="1"/>
</dbReference>
<evidence type="ECO:0000313" key="3">
    <source>
        <dbReference type="Proteomes" id="UP000663792"/>
    </source>
</evidence>
<dbReference type="InterPro" id="IPR037401">
    <property type="entry name" value="SnoaL-like"/>
</dbReference>
<feature type="domain" description="SnoaL-like" evidence="1">
    <location>
        <begin position="14"/>
        <end position="110"/>
    </location>
</feature>
<sequence length="118" mass="12548">MATIEELVRANLLEVFGERDADRRAAAAERVLAADVRFCDPEASVVGRDAVLAKAQQLLDDAPGFVFSPAGPVSVAQDLGHLAWEFGPPGAPPVARGIDIALVEDGLIARLWTMLLTE</sequence>
<dbReference type="AlphaFoldDB" id="A0A939BUY5"/>